<name>A0ABW7EV21_9BURK</name>
<dbReference type="Pfam" id="PF09722">
    <property type="entry name" value="Xre_MbcA_ParS_C"/>
    <property type="match status" value="1"/>
</dbReference>
<keyword evidence="3" id="KW-1185">Reference proteome</keyword>
<evidence type="ECO:0000259" key="1">
    <source>
        <dbReference type="Pfam" id="PF09722"/>
    </source>
</evidence>
<sequence>MRALVIDMHGMPCLSCEAGESSLAVLKRLIKDMPDDVRVAFRLGEGEPISVGELAEADVRSRIGLLKPGAKSEELDDYLYVYGPDDFLIVTSNEDFGDFKDKVLLVDRNVGLTDSFAQACIRDWLAAEGLAGDFDAAMAVLGRELTRIVAGSGMPPEGWLARWLDTEHPALGGSKPSDYMDTFPRRLVVKQLLGAIASGAYM</sequence>
<proteinExistence type="predicted"/>
<evidence type="ECO:0000313" key="2">
    <source>
        <dbReference type="EMBL" id="MFG6417328.1"/>
    </source>
</evidence>
<organism evidence="2 3">
    <name type="scientific">Pelomonas dachongensis</name>
    <dbReference type="NCBI Taxonomy" id="3299029"/>
    <lineage>
        <taxon>Bacteria</taxon>
        <taxon>Pseudomonadati</taxon>
        <taxon>Pseudomonadota</taxon>
        <taxon>Betaproteobacteria</taxon>
        <taxon>Burkholderiales</taxon>
        <taxon>Sphaerotilaceae</taxon>
        <taxon>Roseateles</taxon>
    </lineage>
</organism>
<dbReference type="InterPro" id="IPR024467">
    <property type="entry name" value="Xre/MbcA/ParS-like_toxin-bd"/>
</dbReference>
<gene>
    <name evidence="2" type="ORF">ACG02S_25890</name>
</gene>
<protein>
    <submittedName>
        <fullName evidence="2">MbcA/ParS/Xre antitoxin family protein</fullName>
    </submittedName>
</protein>
<evidence type="ECO:0000313" key="3">
    <source>
        <dbReference type="Proteomes" id="UP001606300"/>
    </source>
</evidence>
<dbReference type="EMBL" id="JBIGHY010000022">
    <property type="protein sequence ID" value="MFG6417328.1"/>
    <property type="molecule type" value="Genomic_DNA"/>
</dbReference>
<feature type="domain" description="Antitoxin Xre/MbcA/ParS-like toxin-binding" evidence="1">
    <location>
        <begin position="157"/>
        <end position="199"/>
    </location>
</feature>
<comment type="caution">
    <text evidence="2">The sequence shown here is derived from an EMBL/GenBank/DDBJ whole genome shotgun (WGS) entry which is preliminary data.</text>
</comment>
<dbReference type="RefSeq" id="WP_394473386.1">
    <property type="nucleotide sequence ID" value="NZ_JBIGHY010000022.1"/>
</dbReference>
<accession>A0ABW7EV21</accession>
<reference evidence="2 3" key="1">
    <citation type="submission" date="2024-09" db="EMBL/GenBank/DDBJ databases">
        <title>Novel species of the genus Pelomonas and Roseateles isolated from streams.</title>
        <authorList>
            <person name="Lu H."/>
        </authorList>
    </citation>
    <scope>NUCLEOTIDE SEQUENCE [LARGE SCALE GENOMIC DNA]</scope>
    <source>
        <strain evidence="2 3">DC23W</strain>
    </source>
</reference>
<dbReference type="Proteomes" id="UP001606300">
    <property type="component" value="Unassembled WGS sequence"/>
</dbReference>